<keyword evidence="4" id="KW-0802">TPR repeat</keyword>
<dbReference type="STRING" id="7868.ENSCMIP00000048396"/>
<evidence type="ECO:0000256" key="2">
    <source>
        <dbReference type="ARBA" id="ARBA00019992"/>
    </source>
</evidence>
<reference evidence="6" key="1">
    <citation type="journal article" date="2006" name="Science">
        <title>Ancient noncoding elements conserved in the human genome.</title>
        <authorList>
            <person name="Venkatesh B."/>
            <person name="Kirkness E.F."/>
            <person name="Loh Y.H."/>
            <person name="Halpern A.L."/>
            <person name="Lee A.P."/>
            <person name="Johnson J."/>
            <person name="Dandona N."/>
            <person name="Viswanathan L.D."/>
            <person name="Tay A."/>
            <person name="Venter J.C."/>
            <person name="Strausberg R.L."/>
            <person name="Brenner S."/>
        </authorList>
    </citation>
    <scope>NUCLEOTIDE SEQUENCE [LARGE SCALE GENOMIC DNA]</scope>
</reference>
<dbReference type="PANTHER" id="PTHR16263:SF4">
    <property type="entry name" value="TETRATRICOPEPTIDE REPEAT PROTEIN 38"/>
    <property type="match status" value="1"/>
</dbReference>
<protein>
    <recommendedName>
        <fullName evidence="2">Tetratricopeptide repeat protein 38</fullName>
    </recommendedName>
</protein>
<reference evidence="5" key="5">
    <citation type="submission" date="2025-09" db="UniProtKB">
        <authorList>
            <consortium name="Ensembl"/>
        </authorList>
    </citation>
    <scope>IDENTIFICATION</scope>
</reference>
<dbReference type="SUPFAM" id="SSF48452">
    <property type="entry name" value="TPR-like"/>
    <property type="match status" value="1"/>
</dbReference>
<evidence type="ECO:0000313" key="5">
    <source>
        <dbReference type="Ensembl" id="ENSCMIP00000048396.1"/>
    </source>
</evidence>
<dbReference type="OMA" id="YAFNDVH"/>
<evidence type="ECO:0000256" key="4">
    <source>
        <dbReference type="ARBA" id="ARBA00022803"/>
    </source>
</evidence>
<sequence>KVVPPHHKSMSTYYVTLCNALIVYQAWQDVGLPLSTTSNEACKMYDALLTQLVSFSNDQSLGGIEGCISRLQVADPDFVMGQVIVNGLELIGTARSVFLDEELNSAVKRMVDLSKTQVICGRELLHVQALEMFAKGSFPKACEIWEKILVDHPTDMLALKLAHDSYFYLGHPQQIRDSIARVLPHWTPQIPHYGFLKGMYSFGLVETNFYDLAEKVAKEGLALNPNDAWSVHSIAHVHEMRAEPDSGLKFMKQTENDWKDCDLLACHNYWHWALCHIEKGEYEAALTLYDMSPSCMKSASMLDIVDTSSMLYRLQMEGINVDSRWKELIRVTKLHAKDHILIFNDAHVLMSFLGAKDVETTNQLISSLQEVAQTPGENYQHRMAQDLGLPICQAMIEFANGNYSQTVNLLNPIRYQIQNIGGSNAQRDLFNQLLIHAAIRSESRFHQKLARCLLVEREAFRPNSLLTQRLIRKTAAVHNMD</sequence>
<comment type="similarity">
    <text evidence="1">Belongs to the TTC38 family.</text>
</comment>
<dbReference type="Proteomes" id="UP000314986">
    <property type="component" value="Unassembled WGS sequence"/>
</dbReference>
<keyword evidence="3" id="KW-0677">Repeat</keyword>
<dbReference type="PANTHER" id="PTHR16263">
    <property type="entry name" value="TETRATRICOPEPTIDE REPEAT PROTEIN 38"/>
    <property type="match status" value="1"/>
</dbReference>
<dbReference type="GeneTree" id="ENSGT00390000002669"/>
<organism evidence="5 6">
    <name type="scientific">Callorhinchus milii</name>
    <name type="common">Ghost shark</name>
    <dbReference type="NCBI Taxonomy" id="7868"/>
    <lineage>
        <taxon>Eukaryota</taxon>
        <taxon>Metazoa</taxon>
        <taxon>Chordata</taxon>
        <taxon>Craniata</taxon>
        <taxon>Vertebrata</taxon>
        <taxon>Chondrichthyes</taxon>
        <taxon>Holocephali</taxon>
        <taxon>Chimaeriformes</taxon>
        <taxon>Callorhinchidae</taxon>
        <taxon>Callorhinchus</taxon>
    </lineage>
</organism>
<dbReference type="InterPro" id="IPR033891">
    <property type="entry name" value="TTC38"/>
</dbReference>
<dbReference type="Gene3D" id="1.25.40.10">
    <property type="entry name" value="Tetratricopeptide repeat domain"/>
    <property type="match status" value="1"/>
</dbReference>
<proteinExistence type="inferred from homology"/>
<evidence type="ECO:0000256" key="3">
    <source>
        <dbReference type="ARBA" id="ARBA00022737"/>
    </source>
</evidence>
<keyword evidence="6" id="KW-1185">Reference proteome</keyword>
<reference evidence="5" key="4">
    <citation type="submission" date="2025-08" db="UniProtKB">
        <authorList>
            <consortium name="Ensembl"/>
        </authorList>
    </citation>
    <scope>IDENTIFICATION</scope>
</reference>
<dbReference type="CDD" id="cd05804">
    <property type="entry name" value="StaR_like"/>
    <property type="match status" value="1"/>
</dbReference>
<dbReference type="AlphaFoldDB" id="A0A4W3K8B1"/>
<reference evidence="6" key="2">
    <citation type="journal article" date="2007" name="PLoS Biol.">
        <title>Survey sequencing and comparative analysis of the elephant shark (Callorhinchus milii) genome.</title>
        <authorList>
            <person name="Venkatesh B."/>
            <person name="Kirkness E.F."/>
            <person name="Loh Y.H."/>
            <person name="Halpern A.L."/>
            <person name="Lee A.P."/>
            <person name="Johnson J."/>
            <person name="Dandona N."/>
            <person name="Viswanathan L.D."/>
            <person name="Tay A."/>
            <person name="Venter J.C."/>
            <person name="Strausberg R.L."/>
            <person name="Brenner S."/>
        </authorList>
    </citation>
    <scope>NUCLEOTIDE SEQUENCE [LARGE SCALE GENOMIC DNA]</scope>
</reference>
<evidence type="ECO:0000313" key="6">
    <source>
        <dbReference type="Proteomes" id="UP000314986"/>
    </source>
</evidence>
<accession>A0A4W3K8B1</accession>
<dbReference type="InParanoid" id="A0A4W3K8B1"/>
<name>A0A4W3K8B1_CALMI</name>
<evidence type="ECO:0000256" key="1">
    <source>
        <dbReference type="ARBA" id="ARBA00005857"/>
    </source>
</evidence>
<dbReference type="Ensembl" id="ENSCMIT00000049072.1">
    <property type="protein sequence ID" value="ENSCMIP00000048396.1"/>
    <property type="gene ID" value="ENSCMIG00000019765.1"/>
</dbReference>
<dbReference type="InterPro" id="IPR011990">
    <property type="entry name" value="TPR-like_helical_dom_sf"/>
</dbReference>
<reference evidence="6" key="3">
    <citation type="journal article" date="2014" name="Nature">
        <title>Elephant shark genome provides unique insights into gnathostome evolution.</title>
        <authorList>
            <consortium name="International Elephant Shark Genome Sequencing Consortium"/>
            <person name="Venkatesh B."/>
            <person name="Lee A.P."/>
            <person name="Ravi V."/>
            <person name="Maurya A.K."/>
            <person name="Lian M.M."/>
            <person name="Swann J.B."/>
            <person name="Ohta Y."/>
            <person name="Flajnik M.F."/>
            <person name="Sutoh Y."/>
            <person name="Kasahara M."/>
            <person name="Hoon S."/>
            <person name="Gangu V."/>
            <person name="Roy S.W."/>
            <person name="Irimia M."/>
            <person name="Korzh V."/>
            <person name="Kondrychyn I."/>
            <person name="Lim Z.W."/>
            <person name="Tay B.H."/>
            <person name="Tohari S."/>
            <person name="Kong K.W."/>
            <person name="Ho S."/>
            <person name="Lorente-Galdos B."/>
            <person name="Quilez J."/>
            <person name="Marques-Bonet T."/>
            <person name="Raney B.J."/>
            <person name="Ingham P.W."/>
            <person name="Tay A."/>
            <person name="Hillier L.W."/>
            <person name="Minx P."/>
            <person name="Boehm T."/>
            <person name="Wilson R.K."/>
            <person name="Brenner S."/>
            <person name="Warren W.C."/>
        </authorList>
    </citation>
    <scope>NUCLEOTIDE SEQUENCE [LARGE SCALE GENOMIC DNA]</scope>
</reference>